<sequence>MGIFSAIVDALCILTALFVLHSQEVAPVVEATSYVTTHQNWPRPSQLFNSAICLVRPSYCTDDTIYQQPSSEEQRSSSEPVLQEEEQPFDDSSINNYVDILPTNPITPDQDTPNYQSSNSHEQNHDQDSRSSKHHSKSPWSLFLNILKSFHTKLQNSKVLPFVVFAIVFLVHGLFGLRLKNNAKSGDTNTIRTFFHEQSFTTVTTIALFILAYFLGPSFLFACFALWLFMSYLFGVTQMCLTSYSERAAYSQTLKVASQQIRSKRKHNREPSDDLYAE</sequence>
<reference evidence="4 5" key="1">
    <citation type="journal article" date="2022" name="bioRxiv">
        <title>Genomics of Preaxostyla Flagellates Illuminates Evolutionary Transitions and the Path Towards Mitochondrial Loss.</title>
        <authorList>
            <person name="Novak L.V.F."/>
            <person name="Treitli S.C."/>
            <person name="Pyrih J."/>
            <person name="Halakuc P."/>
            <person name="Pipaliya S.V."/>
            <person name="Vacek V."/>
            <person name="Brzon O."/>
            <person name="Soukal P."/>
            <person name="Eme L."/>
            <person name="Dacks J.B."/>
            <person name="Karnkowska A."/>
            <person name="Elias M."/>
            <person name="Hampl V."/>
        </authorList>
    </citation>
    <scope>NUCLEOTIDE SEQUENCE [LARGE SCALE GENOMIC DNA]</scope>
    <source>
        <strain evidence="4">NAU3</strain>
        <tissue evidence="4">Gut</tissue>
    </source>
</reference>
<feature type="region of interest" description="Disordered" evidence="1">
    <location>
        <begin position="67"/>
        <end position="135"/>
    </location>
</feature>
<proteinExistence type="predicted"/>
<evidence type="ECO:0000313" key="4">
    <source>
        <dbReference type="EMBL" id="KAK2964522.1"/>
    </source>
</evidence>
<keyword evidence="2" id="KW-1133">Transmembrane helix</keyword>
<keyword evidence="5" id="KW-1185">Reference proteome</keyword>
<feature type="compositionally biased region" description="Polar residues" evidence="1">
    <location>
        <begin position="104"/>
        <end position="121"/>
    </location>
</feature>
<dbReference type="EMBL" id="JARBJD010000002">
    <property type="protein sequence ID" value="KAK2964522.1"/>
    <property type="molecule type" value="Genomic_DNA"/>
</dbReference>
<keyword evidence="3" id="KW-0732">Signal</keyword>
<keyword evidence="2" id="KW-0472">Membrane</keyword>
<comment type="caution">
    <text evidence="4">The sequence shown here is derived from an EMBL/GenBank/DDBJ whole genome shotgun (WGS) entry which is preliminary data.</text>
</comment>
<evidence type="ECO:0000256" key="3">
    <source>
        <dbReference type="SAM" id="SignalP"/>
    </source>
</evidence>
<name>A0ABQ9YLA0_9EUKA</name>
<keyword evidence="2" id="KW-0812">Transmembrane</keyword>
<evidence type="ECO:0000313" key="5">
    <source>
        <dbReference type="Proteomes" id="UP001281761"/>
    </source>
</evidence>
<dbReference type="Proteomes" id="UP001281761">
    <property type="component" value="Unassembled WGS sequence"/>
</dbReference>
<evidence type="ECO:0000256" key="1">
    <source>
        <dbReference type="SAM" id="MobiDB-lite"/>
    </source>
</evidence>
<accession>A0ABQ9YLA0</accession>
<feature type="transmembrane region" description="Helical" evidence="2">
    <location>
        <begin position="159"/>
        <end position="179"/>
    </location>
</feature>
<organism evidence="4 5">
    <name type="scientific">Blattamonas nauphoetae</name>
    <dbReference type="NCBI Taxonomy" id="2049346"/>
    <lineage>
        <taxon>Eukaryota</taxon>
        <taxon>Metamonada</taxon>
        <taxon>Preaxostyla</taxon>
        <taxon>Oxymonadida</taxon>
        <taxon>Blattamonas</taxon>
    </lineage>
</organism>
<gene>
    <name evidence="4" type="ORF">BLNAU_438</name>
</gene>
<evidence type="ECO:0000256" key="2">
    <source>
        <dbReference type="SAM" id="Phobius"/>
    </source>
</evidence>
<protein>
    <submittedName>
        <fullName evidence="4">Uncharacterized protein</fullName>
    </submittedName>
</protein>
<feature type="transmembrane region" description="Helical" evidence="2">
    <location>
        <begin position="200"/>
        <end position="229"/>
    </location>
</feature>
<feature type="chain" id="PRO_5047088563" evidence="3">
    <location>
        <begin position="23"/>
        <end position="278"/>
    </location>
</feature>
<feature type="signal peptide" evidence="3">
    <location>
        <begin position="1"/>
        <end position="22"/>
    </location>
</feature>
<feature type="compositionally biased region" description="Basic and acidic residues" evidence="1">
    <location>
        <begin position="122"/>
        <end position="131"/>
    </location>
</feature>